<dbReference type="InterPro" id="IPR002938">
    <property type="entry name" value="FAD-bd"/>
</dbReference>
<evidence type="ECO:0000313" key="2">
    <source>
        <dbReference type="EMBL" id="SNR81798.1"/>
    </source>
</evidence>
<protein>
    <submittedName>
        <fullName evidence="2">2-polyprenyl-6-methoxyphenol hydroxylase</fullName>
    </submittedName>
</protein>
<feature type="domain" description="FAD-binding" evidence="1">
    <location>
        <begin position="5"/>
        <end position="315"/>
    </location>
</feature>
<keyword evidence="3" id="KW-1185">Reference proteome</keyword>
<name>A0A238ZFL6_9FLAO</name>
<dbReference type="RefSeq" id="WP_089371497.1">
    <property type="nucleotide sequence ID" value="NZ_BMEP01000001.1"/>
</dbReference>
<dbReference type="GO" id="GO:0071949">
    <property type="term" value="F:FAD binding"/>
    <property type="evidence" value="ECO:0007669"/>
    <property type="project" value="InterPro"/>
</dbReference>
<evidence type="ECO:0000313" key="3">
    <source>
        <dbReference type="Proteomes" id="UP000198379"/>
    </source>
</evidence>
<dbReference type="InterPro" id="IPR036188">
    <property type="entry name" value="FAD/NAD-bd_sf"/>
</dbReference>
<dbReference type="SUPFAM" id="SSF51905">
    <property type="entry name" value="FAD/NAD(P)-binding domain"/>
    <property type="match status" value="1"/>
</dbReference>
<dbReference type="InterPro" id="IPR050816">
    <property type="entry name" value="Flavin-dep_Halogenase_NPB"/>
</dbReference>
<dbReference type="EMBL" id="FZNY01000003">
    <property type="protein sequence ID" value="SNR81798.1"/>
    <property type="molecule type" value="Genomic_DNA"/>
</dbReference>
<evidence type="ECO:0000259" key="1">
    <source>
        <dbReference type="Pfam" id="PF01494"/>
    </source>
</evidence>
<dbReference type="PANTHER" id="PTHR43747:SF1">
    <property type="entry name" value="SLR1998 PROTEIN"/>
    <property type="match status" value="1"/>
</dbReference>
<dbReference type="PROSITE" id="PS51257">
    <property type="entry name" value="PROKAR_LIPOPROTEIN"/>
    <property type="match status" value="1"/>
</dbReference>
<accession>A0A238ZFL6</accession>
<dbReference type="Gene3D" id="3.30.9.100">
    <property type="match status" value="1"/>
</dbReference>
<dbReference type="PANTHER" id="PTHR43747">
    <property type="entry name" value="FAD-BINDING PROTEIN"/>
    <property type="match status" value="1"/>
</dbReference>
<dbReference type="AlphaFoldDB" id="A0A238ZFL6"/>
<dbReference type="OrthoDB" id="9806565at2"/>
<dbReference type="Pfam" id="PF01494">
    <property type="entry name" value="FAD_binding_3"/>
    <property type="match status" value="1"/>
</dbReference>
<proteinExistence type="predicted"/>
<gene>
    <name evidence="2" type="ORF">SAMN06265376_103169</name>
</gene>
<dbReference type="PRINTS" id="PR00420">
    <property type="entry name" value="RNGMNOXGNASE"/>
</dbReference>
<organism evidence="2 3">
    <name type="scientific">Dokdonia pacifica</name>
    <dbReference type="NCBI Taxonomy" id="1627892"/>
    <lineage>
        <taxon>Bacteria</taxon>
        <taxon>Pseudomonadati</taxon>
        <taxon>Bacteroidota</taxon>
        <taxon>Flavobacteriia</taxon>
        <taxon>Flavobacteriales</taxon>
        <taxon>Flavobacteriaceae</taxon>
        <taxon>Dokdonia</taxon>
    </lineage>
</organism>
<dbReference type="Gene3D" id="3.50.50.60">
    <property type="entry name" value="FAD/NAD(P)-binding domain"/>
    <property type="match status" value="1"/>
</dbReference>
<dbReference type="Proteomes" id="UP000198379">
    <property type="component" value="Unassembled WGS sequence"/>
</dbReference>
<reference evidence="2 3" key="1">
    <citation type="submission" date="2017-06" db="EMBL/GenBank/DDBJ databases">
        <authorList>
            <person name="Kim H.J."/>
            <person name="Triplett B.A."/>
        </authorList>
    </citation>
    <scope>NUCLEOTIDE SEQUENCE [LARGE SCALE GENOMIC DNA]</scope>
    <source>
        <strain evidence="2 3">DSM 25597</strain>
    </source>
</reference>
<sequence>MAKIETDILIVGGGIAGCIAAISLIDTHTVTLIDKLEEPKERIGESLAPAAQRILKELQLLEPLQRYQNSLYIQNLGMQSYWGSEQVHIVDHLRNPDGLSKSIDRKGFEKFLRKSAVERGVQCIWPAKLQNSSLDDTTWNVVITSDIHKEQHIQAKFIIDATGRQSHFARSQGVQRIHHDKLIACWVTLPATQENKMSTITASENGWWYSAVVPHHKRVIAFQTDSDLVDRSTFKDLNSFLELSKSNRQIAAILEKNKAAITFHGVTAANSTQLEKVTGQQWAAIGDAAISFDPLSSQGMFNAMANAMQLKELLVMSNIVNHPDSIIEAQFQKMYTQQIEAIWEQYCYHKNTFYKAEMRWSDHPFWKRRHPSI</sequence>